<gene>
    <name evidence="6" type="ORF">BB559_001899</name>
</gene>
<keyword evidence="3" id="KW-0539">Nucleus</keyword>
<evidence type="ECO:0000313" key="7">
    <source>
        <dbReference type="Proteomes" id="UP000245699"/>
    </source>
</evidence>
<feature type="compositionally biased region" description="Polar residues" evidence="4">
    <location>
        <begin position="1"/>
        <end position="16"/>
    </location>
</feature>
<dbReference type="AlphaFoldDB" id="A0A2T9YZN0"/>
<feature type="compositionally biased region" description="Basic and acidic residues" evidence="4">
    <location>
        <begin position="218"/>
        <end position="228"/>
    </location>
</feature>
<dbReference type="Proteomes" id="UP000245699">
    <property type="component" value="Unassembled WGS sequence"/>
</dbReference>
<proteinExistence type="inferred from homology"/>
<feature type="region of interest" description="Disordered" evidence="4">
    <location>
        <begin position="216"/>
        <end position="248"/>
    </location>
</feature>
<dbReference type="EMBL" id="MBFT01000098">
    <property type="protein sequence ID" value="PVU97798.1"/>
    <property type="molecule type" value="Genomic_DNA"/>
</dbReference>
<evidence type="ECO:0000256" key="2">
    <source>
        <dbReference type="ARBA" id="ARBA00008576"/>
    </source>
</evidence>
<name>A0A2T9YZN0_9FUNG</name>
<evidence type="ECO:0000259" key="5">
    <source>
        <dbReference type="Pfam" id="PF12656"/>
    </source>
</evidence>
<dbReference type="STRING" id="61424.A0A2T9YZN0"/>
<keyword evidence="7" id="KW-1185">Reference proteome</keyword>
<feature type="compositionally biased region" description="Basic and acidic residues" evidence="4">
    <location>
        <begin position="174"/>
        <end position="183"/>
    </location>
</feature>
<dbReference type="GO" id="GO:0005681">
    <property type="term" value="C:spliceosomal complex"/>
    <property type="evidence" value="ECO:0007669"/>
    <property type="project" value="TreeGrafter"/>
</dbReference>
<dbReference type="Pfam" id="PF12656">
    <property type="entry name" value="G-patch_2"/>
    <property type="match status" value="1"/>
</dbReference>
<organism evidence="6 7">
    <name type="scientific">Furculomyces boomerangus</name>
    <dbReference type="NCBI Taxonomy" id="61424"/>
    <lineage>
        <taxon>Eukaryota</taxon>
        <taxon>Fungi</taxon>
        <taxon>Fungi incertae sedis</taxon>
        <taxon>Zoopagomycota</taxon>
        <taxon>Kickxellomycotina</taxon>
        <taxon>Harpellomycetes</taxon>
        <taxon>Harpellales</taxon>
        <taxon>Harpellaceae</taxon>
        <taxon>Furculomyces</taxon>
    </lineage>
</organism>
<dbReference type="PANTHER" id="PTHR15818">
    <property type="entry name" value="G PATCH AND KOW-CONTAINING"/>
    <property type="match status" value="1"/>
</dbReference>
<feature type="region of interest" description="Disordered" evidence="4">
    <location>
        <begin position="1"/>
        <end position="33"/>
    </location>
</feature>
<evidence type="ECO:0000256" key="4">
    <source>
        <dbReference type="SAM" id="MobiDB-lite"/>
    </source>
</evidence>
<evidence type="ECO:0000256" key="3">
    <source>
        <dbReference type="ARBA" id="ARBA00023242"/>
    </source>
</evidence>
<dbReference type="GO" id="GO:0000398">
    <property type="term" value="P:mRNA splicing, via spliceosome"/>
    <property type="evidence" value="ECO:0007669"/>
    <property type="project" value="InterPro"/>
</dbReference>
<evidence type="ECO:0000256" key="1">
    <source>
        <dbReference type="ARBA" id="ARBA00004123"/>
    </source>
</evidence>
<feature type="domain" description="Spp2/MOS2 G-patch" evidence="5">
    <location>
        <begin position="190"/>
        <end position="240"/>
    </location>
</feature>
<dbReference type="InterPro" id="IPR026822">
    <property type="entry name" value="Spp2/MOS2_G-patch"/>
</dbReference>
<feature type="region of interest" description="Disordered" evidence="4">
    <location>
        <begin position="173"/>
        <end position="197"/>
    </location>
</feature>
<evidence type="ECO:0000313" key="6">
    <source>
        <dbReference type="EMBL" id="PVU97798.1"/>
    </source>
</evidence>
<comment type="caution">
    <text evidence="6">The sequence shown here is derived from an EMBL/GenBank/DDBJ whole genome shotgun (WGS) entry which is preliminary data.</text>
</comment>
<comment type="similarity">
    <text evidence="2">Belongs to the SPP2 family.</text>
</comment>
<protein>
    <recommendedName>
        <fullName evidence="5">Spp2/MOS2 G-patch domain-containing protein</fullName>
    </recommendedName>
</protein>
<dbReference type="InterPro" id="IPR045166">
    <property type="entry name" value="Spp2-like"/>
</dbReference>
<sequence>MRKFQQNRNTTKNNDSQKAVKLKLTKQTTTKPQQKEVFSYNEAPQSSSDIVLIDKIEENKLFRSDGKLTDELVIEVPDNENWIQAQLLKKTRLEGAEKEKKEKGVTIETSTLDSYGLQIQKKTVKATQKQSSSEKEEDAPVEDIKTQVLRELATGFTVEEKLKIEVSEANATIGDKEKKKLSGDLENLEEETTEESYARVPVESFGAALLRGMGWNEEADKEREETKPRASLLGLGAKPLPQLSRRSK</sequence>
<feature type="region of interest" description="Disordered" evidence="4">
    <location>
        <begin position="122"/>
        <end position="143"/>
    </location>
</feature>
<dbReference type="OrthoDB" id="5577072at2759"/>
<comment type="subcellular location">
    <subcellularLocation>
        <location evidence="1">Nucleus</location>
    </subcellularLocation>
</comment>
<dbReference type="PANTHER" id="PTHR15818:SF2">
    <property type="entry name" value="G-PATCH DOMAIN AND KOW MOTIFS-CONTAINING PROTEIN"/>
    <property type="match status" value="1"/>
</dbReference>
<reference evidence="6 7" key="1">
    <citation type="journal article" date="2018" name="MBio">
        <title>Comparative Genomics Reveals the Core Gene Toolbox for the Fungus-Insect Symbiosis.</title>
        <authorList>
            <person name="Wang Y."/>
            <person name="Stata M."/>
            <person name="Wang W."/>
            <person name="Stajich J.E."/>
            <person name="White M.M."/>
            <person name="Moncalvo J.M."/>
        </authorList>
    </citation>
    <scope>NUCLEOTIDE SEQUENCE [LARGE SCALE GENOMIC DNA]</scope>
    <source>
        <strain evidence="6 7">AUS-77-4</strain>
    </source>
</reference>
<accession>A0A2T9YZN0</accession>